<evidence type="ECO:0000313" key="5">
    <source>
        <dbReference type="Proteomes" id="UP000181998"/>
    </source>
</evidence>
<evidence type="ECO:0000313" key="1">
    <source>
        <dbReference type="EMBL" id="PTQ84583.1"/>
    </source>
</evidence>
<keyword evidence="6" id="KW-1185">Reference proteome</keyword>
<name>A0A0S3AG89_9PROT</name>
<dbReference type="Proteomes" id="UP000219335">
    <property type="component" value="Unassembled WGS sequence"/>
</dbReference>
<reference evidence="2 5" key="2">
    <citation type="submission" date="2016-10" db="EMBL/GenBank/DDBJ databases">
        <authorList>
            <person name="de Groot N.N."/>
        </authorList>
    </citation>
    <scope>NUCLEOTIDE SEQUENCE [LARGE SCALE GENOMIC DNA]</scope>
    <source>
        <strain evidence="2">Nm10</strain>
        <strain evidence="3 5">Nm9</strain>
    </source>
</reference>
<dbReference type="STRING" id="44577.ATY38_01480"/>
<reference evidence="6" key="1">
    <citation type="submission" date="2016-10" db="EMBL/GenBank/DDBJ databases">
        <authorList>
            <person name="Varghese N."/>
            <person name="Submissions S."/>
        </authorList>
    </citation>
    <scope>NUCLEOTIDE SEQUENCE [LARGE SCALE GENOMIC DNA]</scope>
    <source>
        <strain evidence="6">Nm10</strain>
    </source>
</reference>
<evidence type="ECO:0000313" key="2">
    <source>
        <dbReference type="EMBL" id="SDU09477.1"/>
    </source>
</evidence>
<evidence type="ECO:0000313" key="7">
    <source>
        <dbReference type="Proteomes" id="UP000219335"/>
    </source>
</evidence>
<evidence type="ECO:0000313" key="8">
    <source>
        <dbReference type="Proteomes" id="UP000244110"/>
    </source>
</evidence>
<reference evidence="4 7" key="3">
    <citation type="submission" date="2017-09" db="EMBL/GenBank/DDBJ databases">
        <authorList>
            <person name="Ehlers B."/>
            <person name="Leendertz F.H."/>
        </authorList>
    </citation>
    <scope>NUCLEOTIDE SEQUENCE [LARGE SCALE GENOMIC DNA]</scope>
    <source>
        <strain evidence="4 7">Nm42</strain>
    </source>
</reference>
<accession>A0A0S3AG89</accession>
<dbReference type="EMBL" id="QAOL01000017">
    <property type="protein sequence ID" value="PTQ84583.1"/>
    <property type="molecule type" value="Genomic_DNA"/>
</dbReference>
<sequence length="134" mass="15897">MEITCYRDPEIYRETRHLPADIYNLTITLLTRCPTGHLFVPIRAMQYMAIVDSNEFVFVDGERKCWIDIAWCNFQREDRDALNQPVVYDVVYYRENMSAIMVRLQREFPLALKSLVNKVKLDGPARILHFPVKR</sequence>
<proteinExistence type="predicted"/>
<dbReference type="Proteomes" id="UP000244110">
    <property type="component" value="Unassembled WGS sequence"/>
</dbReference>
<gene>
    <name evidence="1" type="ORF">C8R28_101711</name>
    <name evidence="2" type="ORF">SAMN05216406_12341</name>
    <name evidence="3" type="ORF">SAMN05421510_101345</name>
    <name evidence="4" type="ORF">SAMN06297164_0756</name>
</gene>
<dbReference type="AlphaFoldDB" id="A0A0S3AG89"/>
<dbReference type="Proteomes" id="UP000182882">
    <property type="component" value="Unassembled WGS sequence"/>
</dbReference>
<dbReference type="EMBL" id="OCMU01000001">
    <property type="protein sequence ID" value="SOD16794.1"/>
    <property type="molecule type" value="Genomic_DNA"/>
</dbReference>
<dbReference type="EMBL" id="FNLN01000023">
    <property type="protein sequence ID" value="SDU09477.1"/>
    <property type="molecule type" value="Genomic_DNA"/>
</dbReference>
<dbReference type="RefSeq" id="WP_062557732.1">
    <property type="nucleotide sequence ID" value="NZ_CP013341.1"/>
</dbReference>
<evidence type="ECO:0000313" key="6">
    <source>
        <dbReference type="Proteomes" id="UP000182882"/>
    </source>
</evidence>
<reference evidence="1 8" key="4">
    <citation type="submission" date="2018-04" db="EMBL/GenBank/DDBJ databases">
        <title>Active sludge and wastewater microbial communities from Klosterneuburg, Austria.</title>
        <authorList>
            <person name="Wagner M."/>
        </authorList>
    </citation>
    <scope>NUCLEOTIDE SEQUENCE [LARGE SCALE GENOMIC DNA]</scope>
    <source>
        <strain evidence="1 8">Nm4</strain>
    </source>
</reference>
<dbReference type="OrthoDB" id="5296242at2"/>
<evidence type="ECO:0000313" key="4">
    <source>
        <dbReference type="EMBL" id="SOD16794.1"/>
    </source>
</evidence>
<protein>
    <submittedName>
        <fullName evidence="1">Uncharacterized protein</fullName>
    </submittedName>
</protein>
<dbReference type="KEGG" id="nur:ATY38_01480"/>
<evidence type="ECO:0000313" key="3">
    <source>
        <dbReference type="EMBL" id="SEP97624.1"/>
    </source>
</evidence>
<dbReference type="Proteomes" id="UP000181998">
    <property type="component" value="Unassembled WGS sequence"/>
</dbReference>
<dbReference type="EMBL" id="FOFX01000013">
    <property type="protein sequence ID" value="SEP97624.1"/>
    <property type="molecule type" value="Genomic_DNA"/>
</dbReference>
<organism evidence="1 8">
    <name type="scientific">Nitrosomonas ureae</name>
    <dbReference type="NCBI Taxonomy" id="44577"/>
    <lineage>
        <taxon>Bacteria</taxon>
        <taxon>Pseudomonadati</taxon>
        <taxon>Pseudomonadota</taxon>
        <taxon>Betaproteobacteria</taxon>
        <taxon>Nitrosomonadales</taxon>
        <taxon>Nitrosomonadaceae</taxon>
        <taxon>Nitrosomonas</taxon>
    </lineage>
</organism>